<sequence>MPPAAANGANVQTYRVPQEPIVSIEHPCIVKNFSNGFQSLGGEQQLKHVLEHEVGETRSSTEKDCVEPVAGVSLRPNDPFAKKLSSVGMPTQNILMQVTVPKRTGRKRKRGSNEPDIEASPFETQGSNVTGPAFLQRMRDNPDRFDLELVGRVTDTHQFRRLPDFQLRAEEVPVMRELRDHAMISNYDKLKALNINIMPGPDEIAAFPGPSSFLPLARARRLEVPRNERPKTQTNIERIVKPANPPKLQELGVAADAEEMPDGPSPSLPKPDSQPVIQAIAALKEVLEERPVVTRRVALSKLNGHKDASVRCAIPYLGYYLGTGPWRHTIVKYGVDPRKSPEYRIYQTISFSRHASEAITKVPGFKKPVGHVHMFDGKSMPDPSNMWQLCDLTDPTLQQLVRTADVRSQYDRQWGWYGNGTIAKICIIMRDKMIQLASNNPKTKESEYMFLANLKNNVKEAKECYLDHTSHGKHLCDLAEAIGDEAIFGTVTKLRGYEEVAVVSSSTRVEDDLGGIAADGGQSTRDQSEDRREARSDELSMAPDTMAEERGDALGTEHDDLEEEVGQTGLGGSSQ</sequence>
<evidence type="ECO:0000313" key="1">
    <source>
        <dbReference type="EMBL" id="KAK3696354.1"/>
    </source>
</evidence>
<comment type="caution">
    <text evidence="1">The sequence shown here is derived from an EMBL/GenBank/DDBJ whole genome shotgun (WGS) entry which is preliminary data.</text>
</comment>
<dbReference type="Proteomes" id="UP001281147">
    <property type="component" value="Unassembled WGS sequence"/>
</dbReference>
<gene>
    <name evidence="1" type="primary">TFC1_2</name>
    <name evidence="1" type="ORF">LTR37_018019</name>
</gene>
<evidence type="ECO:0000313" key="2">
    <source>
        <dbReference type="Proteomes" id="UP001281147"/>
    </source>
</evidence>
<dbReference type="EMBL" id="JAUTXU010000243">
    <property type="protein sequence ID" value="KAK3696354.1"/>
    <property type="molecule type" value="Genomic_DNA"/>
</dbReference>
<reference evidence="1" key="1">
    <citation type="submission" date="2023-07" db="EMBL/GenBank/DDBJ databases">
        <title>Black Yeasts Isolated from many extreme environments.</title>
        <authorList>
            <person name="Coleine C."/>
            <person name="Stajich J.E."/>
            <person name="Selbmann L."/>
        </authorList>
    </citation>
    <scope>NUCLEOTIDE SEQUENCE</scope>
    <source>
        <strain evidence="1">CCFEE 5714</strain>
    </source>
</reference>
<name>A0ACC3MIJ1_9PEZI</name>
<accession>A0ACC3MIJ1</accession>
<proteinExistence type="predicted"/>
<protein>
    <submittedName>
        <fullName evidence="1">Tau 95 subunit of transcription factor TFIIIC</fullName>
    </submittedName>
</protein>
<keyword evidence="2" id="KW-1185">Reference proteome</keyword>
<organism evidence="1 2">
    <name type="scientific">Vermiconidia calcicola</name>
    <dbReference type="NCBI Taxonomy" id="1690605"/>
    <lineage>
        <taxon>Eukaryota</taxon>
        <taxon>Fungi</taxon>
        <taxon>Dikarya</taxon>
        <taxon>Ascomycota</taxon>
        <taxon>Pezizomycotina</taxon>
        <taxon>Dothideomycetes</taxon>
        <taxon>Dothideomycetidae</taxon>
        <taxon>Mycosphaerellales</taxon>
        <taxon>Extremaceae</taxon>
        <taxon>Vermiconidia</taxon>
    </lineage>
</organism>